<dbReference type="PANTHER" id="PTHR46268">
    <property type="entry name" value="STRESS RESPONSE PROTEIN NHAX"/>
    <property type="match status" value="1"/>
</dbReference>
<dbReference type="Gene3D" id="3.40.50.620">
    <property type="entry name" value="HUPs"/>
    <property type="match status" value="2"/>
</dbReference>
<dbReference type="AlphaFoldDB" id="A0A402D2M2"/>
<dbReference type="PANTHER" id="PTHR46268:SF15">
    <property type="entry name" value="UNIVERSAL STRESS PROTEIN HP_0031"/>
    <property type="match status" value="1"/>
</dbReference>
<organism evidence="2 3">
    <name type="scientific">Capsulimonas corticalis</name>
    <dbReference type="NCBI Taxonomy" id="2219043"/>
    <lineage>
        <taxon>Bacteria</taxon>
        <taxon>Bacillati</taxon>
        <taxon>Armatimonadota</taxon>
        <taxon>Armatimonadia</taxon>
        <taxon>Capsulimonadales</taxon>
        <taxon>Capsulimonadaceae</taxon>
        <taxon>Capsulimonas</taxon>
    </lineage>
</organism>
<dbReference type="KEGG" id="ccot:CCAX7_19630"/>
<dbReference type="RefSeq" id="WP_165864506.1">
    <property type="nucleotide sequence ID" value="NZ_AP025739.1"/>
</dbReference>
<accession>A0A402D2M2</accession>
<dbReference type="InterPro" id="IPR006016">
    <property type="entry name" value="UspA"/>
</dbReference>
<dbReference type="InterPro" id="IPR006015">
    <property type="entry name" value="Universal_stress_UspA"/>
</dbReference>
<reference evidence="2 3" key="1">
    <citation type="journal article" date="2019" name="Int. J. Syst. Evol. Microbiol.">
        <title>Capsulimonas corticalis gen. nov., sp. nov., an aerobic capsulated bacterium, of a novel bacterial order, Capsulimonadales ord. nov., of the class Armatimonadia of the phylum Armatimonadetes.</title>
        <authorList>
            <person name="Li J."/>
            <person name="Kudo C."/>
            <person name="Tonouchi A."/>
        </authorList>
    </citation>
    <scope>NUCLEOTIDE SEQUENCE [LARGE SCALE GENOMIC DNA]</scope>
    <source>
        <strain evidence="2 3">AX-7</strain>
    </source>
</reference>
<dbReference type="PRINTS" id="PR01438">
    <property type="entry name" value="UNVRSLSTRESS"/>
</dbReference>
<evidence type="ECO:0000313" key="2">
    <source>
        <dbReference type="EMBL" id="BDI29912.1"/>
    </source>
</evidence>
<comment type="similarity">
    <text evidence="1">Belongs to the universal stress protein A family.</text>
</comment>
<evidence type="ECO:0000313" key="3">
    <source>
        <dbReference type="Proteomes" id="UP000287394"/>
    </source>
</evidence>
<dbReference type="EMBL" id="AP025739">
    <property type="protein sequence ID" value="BDI29912.1"/>
    <property type="molecule type" value="Genomic_DNA"/>
</dbReference>
<dbReference type="CDD" id="cd00293">
    <property type="entry name" value="USP-like"/>
    <property type="match status" value="2"/>
</dbReference>
<proteinExistence type="inferred from homology"/>
<gene>
    <name evidence="2" type="ORF">CCAX7_19630</name>
</gene>
<name>A0A402D2M2_9BACT</name>
<dbReference type="Pfam" id="PF00582">
    <property type="entry name" value="Usp"/>
    <property type="match status" value="2"/>
</dbReference>
<protein>
    <submittedName>
        <fullName evidence="2">Uncharacterized protein</fullName>
    </submittedName>
</protein>
<dbReference type="SUPFAM" id="SSF52402">
    <property type="entry name" value="Adenine nucleotide alpha hydrolases-like"/>
    <property type="match status" value="2"/>
</dbReference>
<keyword evidence="3" id="KW-1185">Reference proteome</keyword>
<dbReference type="InterPro" id="IPR014729">
    <property type="entry name" value="Rossmann-like_a/b/a_fold"/>
</dbReference>
<dbReference type="Proteomes" id="UP000287394">
    <property type="component" value="Chromosome"/>
</dbReference>
<sequence>MFNHILLATDGSEKARWAGVSAIEIAKEFDSCLTVIHVTPCASLLESWVEPHDGRQRELKEQQGKNALCEFTHLAEGTQIAYRTVAASGHPMEKIVHAAKTTGADLIVIGGCGAGGFKSLLRGGGVADGILHHAPCPVLIVRGPQRAGEMFQNILVAADGSQCAIKASQTAAGIAKKFASRVTIVNVFQTPLYADPYGAVAFCGAGDPLVDQLQESAVRSAALALDGQGTPYCCRKETGFPGSDIVRVACEEGCDLIVMGSRGLAGLKAFLLGCVSDRVAHSARGSVLIVK</sequence>
<evidence type="ECO:0000256" key="1">
    <source>
        <dbReference type="ARBA" id="ARBA00008791"/>
    </source>
</evidence>